<evidence type="ECO:0000313" key="3">
    <source>
        <dbReference type="WBParaSite" id="HNAJ_0000484701-mRNA-1"/>
    </source>
</evidence>
<keyword evidence="2" id="KW-1185">Reference proteome</keyword>
<dbReference type="AlphaFoldDB" id="A0A0R3TCQ8"/>
<evidence type="ECO:0000313" key="2">
    <source>
        <dbReference type="Proteomes" id="UP000278807"/>
    </source>
</evidence>
<reference evidence="1 2" key="2">
    <citation type="submission" date="2018-11" db="EMBL/GenBank/DDBJ databases">
        <authorList>
            <consortium name="Pathogen Informatics"/>
        </authorList>
    </citation>
    <scope>NUCLEOTIDE SEQUENCE [LARGE SCALE GENOMIC DNA]</scope>
</reference>
<evidence type="ECO:0000313" key="1">
    <source>
        <dbReference type="EMBL" id="VDO00705.1"/>
    </source>
</evidence>
<organism evidence="3">
    <name type="scientific">Rodentolepis nana</name>
    <name type="common">Dwarf tapeworm</name>
    <name type="synonym">Hymenolepis nana</name>
    <dbReference type="NCBI Taxonomy" id="102285"/>
    <lineage>
        <taxon>Eukaryota</taxon>
        <taxon>Metazoa</taxon>
        <taxon>Spiralia</taxon>
        <taxon>Lophotrochozoa</taxon>
        <taxon>Platyhelminthes</taxon>
        <taxon>Cestoda</taxon>
        <taxon>Eucestoda</taxon>
        <taxon>Cyclophyllidea</taxon>
        <taxon>Hymenolepididae</taxon>
        <taxon>Rodentolepis</taxon>
    </lineage>
</organism>
<accession>A0A0R3TCQ8</accession>
<gene>
    <name evidence="1" type="ORF">HNAJ_LOCUS4845</name>
</gene>
<dbReference type="EMBL" id="UZAE01003721">
    <property type="protein sequence ID" value="VDO00705.1"/>
    <property type="molecule type" value="Genomic_DNA"/>
</dbReference>
<reference evidence="3" key="1">
    <citation type="submission" date="2017-02" db="UniProtKB">
        <authorList>
            <consortium name="WormBaseParasite"/>
        </authorList>
    </citation>
    <scope>IDENTIFICATION</scope>
</reference>
<dbReference type="Proteomes" id="UP000278807">
    <property type="component" value="Unassembled WGS sequence"/>
</dbReference>
<dbReference type="WBParaSite" id="HNAJ_0000484701-mRNA-1">
    <property type="protein sequence ID" value="HNAJ_0000484701-mRNA-1"/>
    <property type="gene ID" value="HNAJ_0000484701"/>
</dbReference>
<proteinExistence type="predicted"/>
<sequence>MSNHTSPLKFNKHPDKLCNNIKNIMIRCAKKTISRGKSKHYQVFWSKLLEKLKRKWDALSNIADQAGRTEDVQAWRRQSAVQRQAILQAKWTAFANSCQISTSKVMANALLNSWVTSKKTGKDPRKNKYA</sequence>
<protein>
    <submittedName>
        <fullName evidence="3">Reverse transcriptase</fullName>
    </submittedName>
</protein>
<name>A0A0R3TCQ8_RODNA</name>